<feature type="transmembrane region" description="Helical" evidence="10">
    <location>
        <begin position="492"/>
        <end position="515"/>
    </location>
</feature>
<evidence type="ECO:0000256" key="2">
    <source>
        <dbReference type="ARBA" id="ARBA00009186"/>
    </source>
</evidence>
<dbReference type="GO" id="GO:0020037">
    <property type="term" value="F:heme binding"/>
    <property type="evidence" value="ECO:0007669"/>
    <property type="project" value="InterPro"/>
</dbReference>
<feature type="transmembrane region" description="Helical" evidence="10">
    <location>
        <begin position="425"/>
        <end position="442"/>
    </location>
</feature>
<keyword evidence="3" id="KW-1003">Cell membrane</keyword>
<evidence type="ECO:0000256" key="10">
    <source>
        <dbReference type="SAM" id="Phobius"/>
    </source>
</evidence>
<dbReference type="NCBIfam" id="TIGR00353">
    <property type="entry name" value="nrfE"/>
    <property type="match status" value="1"/>
</dbReference>
<comment type="caution">
    <text evidence="13">The sequence shown here is derived from an EMBL/GenBank/DDBJ whole genome shotgun (WGS) entry which is preliminary data.</text>
</comment>
<evidence type="ECO:0000256" key="4">
    <source>
        <dbReference type="ARBA" id="ARBA00022519"/>
    </source>
</evidence>
<sequence length="660" mass="70838">MIVETGHFALILALLVALVQSVVPLIGAARRDPAWMAAGRSAAVTQFLLVAMALAALMHAYVVSDFSVLNVFQNSHSAKPLLYKISGVWGNHEGSMLLWVAVLAFCGAAVAAFGGNLPPELRARVLAVQGMIGVGFLLFILFTSNPFLRAMPPPPDGRGLNPILQDPGLAFHPPFLYLGYVGFSVSFAFAVAALIEGRVDPAWARWVRPWALVSWCSLTLGIALGSWWAYYTLGWGGWWFWDPVENASLMPWIVGTALIHSAIVVEKRDTLKSWTILLAIITFSLSLVGTFLVRSGVLSSVHAFATDPARGTFILALLALAIGGSLTLYAVRAPALKGGGLFAPVSREGALVMNNLLLACGAATVFIGTLYPLFLDVVGGDKISVGFPFFNQTFVPLMVPLLLMVGPGSMLAWKRGDLLGVLQRLWAAFGIAILVMLAAFWASHGGPVLAVLGLGLAAWVFAGAAVEFAERIRLFRIPAWESLRRAIGLPRAAWGMTLAHMGVAVTVAGIAASAFESESIDIVRPGGELKLAGYTLRLDGVERRNGPNYIYDDAAIAVLRDGRTVAVVHPQRRFFPLQQQTTAETAIRTNLLADLYVALGDPDPAGGWTIRAYYKPLVPWIWLGALVMAFGGVVSLSDRRWRVGIAARARQAVLQPAPGE</sequence>
<feature type="domain" description="Cytochrome c assembly protein" evidence="11">
    <location>
        <begin position="89"/>
        <end position="295"/>
    </location>
</feature>
<keyword evidence="5 10" id="KW-0812">Transmembrane</keyword>
<gene>
    <name evidence="13" type="ORF">F1189_16525</name>
</gene>
<protein>
    <submittedName>
        <fullName evidence="13">Heme lyase CcmF/NrfE family subunit</fullName>
    </submittedName>
</protein>
<comment type="similarity">
    <text evidence="2">Belongs to the CcmF/CycK/Ccl1/NrfE/CcsA family.</text>
</comment>
<dbReference type="InterPro" id="IPR002541">
    <property type="entry name" value="Cyt_c_assembly"/>
</dbReference>
<feature type="transmembrane region" description="Helical" evidence="10">
    <location>
        <begin position="274"/>
        <end position="293"/>
    </location>
</feature>
<keyword evidence="14" id="KW-1185">Reference proteome</keyword>
<evidence type="ECO:0000313" key="14">
    <source>
        <dbReference type="Proteomes" id="UP000325255"/>
    </source>
</evidence>
<keyword evidence="8 10" id="KW-0472">Membrane</keyword>
<evidence type="ECO:0000259" key="11">
    <source>
        <dbReference type="Pfam" id="PF01578"/>
    </source>
</evidence>
<feature type="transmembrane region" description="Helical" evidence="10">
    <location>
        <begin position="6"/>
        <end position="29"/>
    </location>
</feature>
<feature type="domain" description="Cytochrome c-type biogenesis protein CcmF C-terminal" evidence="12">
    <location>
        <begin position="315"/>
        <end position="639"/>
    </location>
</feature>
<evidence type="ECO:0000256" key="1">
    <source>
        <dbReference type="ARBA" id="ARBA00004429"/>
    </source>
</evidence>
<feature type="transmembrane region" description="Helical" evidence="10">
    <location>
        <begin position="448"/>
        <end position="469"/>
    </location>
</feature>
<reference evidence="13 14" key="1">
    <citation type="submission" date="2019-09" db="EMBL/GenBank/DDBJ databases">
        <title>Genome sequence of Rhodovastum atsumiense, a diverse member of the Acetobacteraceae family of non-sulfur purple photosynthetic bacteria.</title>
        <authorList>
            <person name="Meyer T."/>
            <person name="Kyndt J."/>
        </authorList>
    </citation>
    <scope>NUCLEOTIDE SEQUENCE [LARGE SCALE GENOMIC DNA]</scope>
    <source>
        <strain evidence="13 14">DSM 21279</strain>
    </source>
</reference>
<comment type="subcellular location">
    <subcellularLocation>
        <location evidence="1">Cell inner membrane</location>
        <topology evidence="1">Multi-pass membrane protein</topology>
    </subcellularLocation>
</comment>
<evidence type="ECO:0000256" key="7">
    <source>
        <dbReference type="ARBA" id="ARBA00022989"/>
    </source>
</evidence>
<keyword evidence="4" id="KW-0997">Cell inner membrane</keyword>
<proteinExistence type="inferred from homology"/>
<dbReference type="GO" id="GO:0005886">
    <property type="term" value="C:plasma membrane"/>
    <property type="evidence" value="ECO:0007669"/>
    <property type="project" value="UniProtKB-SubCell"/>
</dbReference>
<feature type="transmembrane region" description="Helical" evidence="10">
    <location>
        <begin position="207"/>
        <end position="229"/>
    </location>
</feature>
<evidence type="ECO:0000256" key="8">
    <source>
        <dbReference type="ARBA" id="ARBA00023136"/>
    </source>
</evidence>
<dbReference type="NCBIfam" id="NF007691">
    <property type="entry name" value="PRK10369.1"/>
    <property type="match status" value="1"/>
</dbReference>
<feature type="transmembrane region" description="Helical" evidence="10">
    <location>
        <begin position="175"/>
        <end position="195"/>
    </location>
</feature>
<evidence type="ECO:0000259" key="12">
    <source>
        <dbReference type="Pfam" id="PF16327"/>
    </source>
</evidence>
<comment type="function">
    <text evidence="9">Required for the biogenesis of c-type cytochromes. Possible subunit of a heme lyase.</text>
</comment>
<evidence type="ECO:0000256" key="3">
    <source>
        <dbReference type="ARBA" id="ARBA00022475"/>
    </source>
</evidence>
<evidence type="ECO:0000256" key="5">
    <source>
        <dbReference type="ARBA" id="ARBA00022692"/>
    </source>
</evidence>
<evidence type="ECO:0000256" key="9">
    <source>
        <dbReference type="ARBA" id="ARBA00037230"/>
    </source>
</evidence>
<dbReference type="InterPro" id="IPR003567">
    <property type="entry name" value="Cyt_c_biogenesis"/>
</dbReference>
<dbReference type="GO" id="GO:0015232">
    <property type="term" value="F:heme transmembrane transporter activity"/>
    <property type="evidence" value="ECO:0007669"/>
    <property type="project" value="InterPro"/>
</dbReference>
<feature type="transmembrane region" description="Helical" evidence="10">
    <location>
        <begin position="96"/>
        <end position="114"/>
    </location>
</feature>
<dbReference type="Proteomes" id="UP000325255">
    <property type="component" value="Unassembled WGS sequence"/>
</dbReference>
<dbReference type="InterPro" id="IPR032523">
    <property type="entry name" value="CcmF_C"/>
</dbReference>
<keyword evidence="13" id="KW-0456">Lyase</keyword>
<feature type="transmembrane region" description="Helical" evidence="10">
    <location>
        <begin position="126"/>
        <end position="148"/>
    </location>
</feature>
<keyword evidence="7 10" id="KW-1133">Transmembrane helix</keyword>
<dbReference type="PRINTS" id="PR01410">
    <property type="entry name" value="CCBIOGENESIS"/>
</dbReference>
<name>A0A5M6IUF0_9PROT</name>
<dbReference type="EMBL" id="VWPK01000025">
    <property type="protein sequence ID" value="KAA5611015.1"/>
    <property type="molecule type" value="Genomic_DNA"/>
</dbReference>
<accession>A0A5M6IUF0</accession>
<feature type="transmembrane region" description="Helical" evidence="10">
    <location>
        <begin position="313"/>
        <end position="331"/>
    </location>
</feature>
<dbReference type="PANTHER" id="PTHR43653">
    <property type="entry name" value="CYTOCHROME C ASSEMBLY PROTEIN-RELATED"/>
    <property type="match status" value="1"/>
</dbReference>
<dbReference type="PANTHER" id="PTHR43653:SF1">
    <property type="entry name" value="CYTOCHROME C-TYPE BIOGENESIS PROTEIN CCMF"/>
    <property type="match status" value="1"/>
</dbReference>
<dbReference type="GO" id="GO:0016829">
    <property type="term" value="F:lyase activity"/>
    <property type="evidence" value="ECO:0007669"/>
    <property type="project" value="UniProtKB-KW"/>
</dbReference>
<dbReference type="AlphaFoldDB" id="A0A5M6IUF0"/>
<dbReference type="Pfam" id="PF16327">
    <property type="entry name" value="CcmF_C"/>
    <property type="match status" value="1"/>
</dbReference>
<dbReference type="RefSeq" id="WP_150041938.1">
    <property type="nucleotide sequence ID" value="NZ_OW485601.1"/>
</dbReference>
<feature type="transmembrane region" description="Helical" evidence="10">
    <location>
        <begin position="617"/>
        <end position="636"/>
    </location>
</feature>
<evidence type="ECO:0000313" key="13">
    <source>
        <dbReference type="EMBL" id="KAA5611015.1"/>
    </source>
</evidence>
<dbReference type="InterPro" id="IPR003568">
    <property type="entry name" value="Cyt_c_biogenesis_CcmF"/>
</dbReference>
<dbReference type="PRINTS" id="PR01411">
    <property type="entry name" value="CCMFBIOGNSIS"/>
</dbReference>
<dbReference type="Pfam" id="PF01578">
    <property type="entry name" value="Cytochrom_C_asm"/>
    <property type="match status" value="1"/>
</dbReference>
<feature type="transmembrane region" description="Helical" evidence="10">
    <location>
        <begin position="394"/>
        <end position="413"/>
    </location>
</feature>
<feature type="transmembrane region" description="Helical" evidence="10">
    <location>
        <begin position="352"/>
        <end position="374"/>
    </location>
</feature>
<evidence type="ECO:0000256" key="6">
    <source>
        <dbReference type="ARBA" id="ARBA00022748"/>
    </source>
</evidence>
<feature type="transmembrane region" description="Helical" evidence="10">
    <location>
        <begin position="249"/>
        <end position="265"/>
    </location>
</feature>
<feature type="transmembrane region" description="Helical" evidence="10">
    <location>
        <begin position="41"/>
        <end position="62"/>
    </location>
</feature>
<keyword evidence="6" id="KW-0201">Cytochrome c-type biogenesis</keyword>
<dbReference type="GO" id="GO:0017004">
    <property type="term" value="P:cytochrome complex assembly"/>
    <property type="evidence" value="ECO:0007669"/>
    <property type="project" value="UniProtKB-KW"/>
</dbReference>
<dbReference type="OrthoDB" id="9761451at2"/>
<organism evidence="13 14">
    <name type="scientific">Rhodovastum atsumiense</name>
    <dbReference type="NCBI Taxonomy" id="504468"/>
    <lineage>
        <taxon>Bacteria</taxon>
        <taxon>Pseudomonadati</taxon>
        <taxon>Pseudomonadota</taxon>
        <taxon>Alphaproteobacteria</taxon>
        <taxon>Acetobacterales</taxon>
        <taxon>Acetobacteraceae</taxon>
        <taxon>Rhodovastum</taxon>
    </lineage>
</organism>